<dbReference type="SMART" id="SM00882">
    <property type="entry name" value="CoA_trans"/>
    <property type="match status" value="1"/>
</dbReference>
<dbReference type="EMBL" id="CP027668">
    <property type="protein sequence ID" value="AVO44369.1"/>
    <property type="molecule type" value="Genomic_DNA"/>
</dbReference>
<dbReference type="Pfam" id="PF01144">
    <property type="entry name" value="CoA_trans"/>
    <property type="match status" value="1"/>
</dbReference>
<organism evidence="3 4">
    <name type="scientific">Phreatobacter cathodiphilus</name>
    <dbReference type="NCBI Taxonomy" id="1868589"/>
    <lineage>
        <taxon>Bacteria</taxon>
        <taxon>Pseudomonadati</taxon>
        <taxon>Pseudomonadota</taxon>
        <taxon>Alphaproteobacteria</taxon>
        <taxon>Hyphomicrobiales</taxon>
        <taxon>Phreatobacteraceae</taxon>
        <taxon>Phreatobacter</taxon>
    </lineage>
</organism>
<keyword evidence="4" id="KW-1185">Reference proteome</keyword>
<sequence length="226" mass="24037">MTDTVARLTRRQMAWRAAQDIADGSYVNLGIGIPELCANFVPEGRRVTYHTENGILGFGEAPAKDLVDFDLINAGKKPVSLLPGAAIFDHAMSFSMIRGKHIDLAILGAFQVSAQGDLANWSTGDNSVPAVGGAMDLVVGARDIYIITEHTTRTGEPKLLDACSYPLTGIGVVRRVFTDLAVIDVTGDGFVVSEIVAGMSLDELRAKTGSPLAAHRDLRSMQAPAL</sequence>
<dbReference type="Proteomes" id="UP000237889">
    <property type="component" value="Chromosome"/>
</dbReference>
<dbReference type="KEGG" id="phr:C6569_04440"/>
<reference evidence="3 4" key="1">
    <citation type="submission" date="2018-03" db="EMBL/GenBank/DDBJ databases">
        <title>Genome sequencing of Phreatobacter sp.</title>
        <authorList>
            <person name="Kim S.-J."/>
            <person name="Heo J."/>
            <person name="Kwon S.-W."/>
        </authorList>
    </citation>
    <scope>NUCLEOTIDE SEQUENCE [LARGE SCALE GENOMIC DNA]</scope>
    <source>
        <strain evidence="3 4">S-12</strain>
    </source>
</reference>
<evidence type="ECO:0008006" key="5">
    <source>
        <dbReference type="Google" id="ProtNLM"/>
    </source>
</evidence>
<dbReference type="PANTHER" id="PTHR13707:SF57">
    <property type="entry name" value="SUCCINYL-COA:3-KETOACID COENZYME A TRANSFERASE SUBUNIT B-RELATED"/>
    <property type="match status" value="1"/>
</dbReference>
<dbReference type="InterPro" id="IPR004165">
    <property type="entry name" value="CoA_trans_fam_I"/>
</dbReference>
<comment type="similarity">
    <text evidence="1">Belongs to the 3-oxoacid CoA-transferase subunit B family.</text>
</comment>
<evidence type="ECO:0000313" key="4">
    <source>
        <dbReference type="Proteomes" id="UP000237889"/>
    </source>
</evidence>
<proteinExistence type="inferred from homology"/>
<evidence type="ECO:0000313" key="3">
    <source>
        <dbReference type="EMBL" id="AVO44369.1"/>
    </source>
</evidence>
<dbReference type="NCBIfam" id="TIGR02428">
    <property type="entry name" value="pcaJ_scoB_fam"/>
    <property type="match status" value="1"/>
</dbReference>
<dbReference type="InterPro" id="IPR012791">
    <property type="entry name" value="3-oxoacid_CoA-transf_B"/>
</dbReference>
<dbReference type="SUPFAM" id="SSF100950">
    <property type="entry name" value="NagB/RpiA/CoA transferase-like"/>
    <property type="match status" value="1"/>
</dbReference>
<dbReference type="Gene3D" id="3.40.1080.10">
    <property type="entry name" value="Glutaconate Coenzyme A-transferase"/>
    <property type="match status" value="1"/>
</dbReference>
<evidence type="ECO:0000256" key="2">
    <source>
        <dbReference type="ARBA" id="ARBA00022679"/>
    </source>
</evidence>
<dbReference type="PANTHER" id="PTHR13707">
    <property type="entry name" value="KETOACID-COENZYME A TRANSFERASE"/>
    <property type="match status" value="1"/>
</dbReference>
<gene>
    <name evidence="3" type="ORF">C6569_04440</name>
</gene>
<dbReference type="AlphaFoldDB" id="A0A2S0N882"/>
<name>A0A2S0N882_9HYPH</name>
<dbReference type="RefSeq" id="WP_106747699.1">
    <property type="nucleotide sequence ID" value="NZ_CP027668.1"/>
</dbReference>
<keyword evidence="2" id="KW-0808">Transferase</keyword>
<evidence type="ECO:0000256" key="1">
    <source>
        <dbReference type="ARBA" id="ARBA00007047"/>
    </source>
</evidence>
<dbReference type="OrthoDB" id="9778604at2"/>
<accession>A0A2S0N882</accession>
<dbReference type="GO" id="GO:0008410">
    <property type="term" value="F:CoA-transferase activity"/>
    <property type="evidence" value="ECO:0007669"/>
    <property type="project" value="InterPro"/>
</dbReference>
<dbReference type="InterPro" id="IPR037171">
    <property type="entry name" value="NagB/RpiA_transferase-like"/>
</dbReference>
<protein>
    <recommendedName>
        <fullName evidence="5">3-oxoadipate CoA-transferase</fullName>
    </recommendedName>
</protein>